<comment type="caution">
    <text evidence="2">The sequence shown here is derived from an EMBL/GenBank/DDBJ whole genome shotgun (WGS) entry which is preliminary data.</text>
</comment>
<evidence type="ECO:0000256" key="1">
    <source>
        <dbReference type="SAM" id="Phobius"/>
    </source>
</evidence>
<dbReference type="EMBL" id="QKWP01000053">
    <property type="protein sequence ID" value="RIB28876.1"/>
    <property type="molecule type" value="Genomic_DNA"/>
</dbReference>
<evidence type="ECO:0000313" key="3">
    <source>
        <dbReference type="Proteomes" id="UP000266673"/>
    </source>
</evidence>
<accession>A0A397WAW7</accession>
<name>A0A397WAW7_9GLOM</name>
<dbReference type="SUPFAM" id="SSF117281">
    <property type="entry name" value="Kelch motif"/>
    <property type="match status" value="1"/>
</dbReference>
<feature type="transmembrane region" description="Helical" evidence="1">
    <location>
        <begin position="94"/>
        <end position="116"/>
    </location>
</feature>
<proteinExistence type="predicted"/>
<evidence type="ECO:0000313" key="2">
    <source>
        <dbReference type="EMBL" id="RIB28876.1"/>
    </source>
</evidence>
<dbReference type="Gene3D" id="2.120.10.80">
    <property type="entry name" value="Kelch-type beta propeller"/>
    <property type="match status" value="1"/>
</dbReference>
<dbReference type="InterPro" id="IPR015915">
    <property type="entry name" value="Kelch-typ_b-propeller"/>
</dbReference>
<feature type="transmembrane region" description="Helical" evidence="1">
    <location>
        <begin position="168"/>
        <end position="189"/>
    </location>
</feature>
<dbReference type="OrthoDB" id="2385811at2759"/>
<gene>
    <name evidence="2" type="ORF">C2G38_2156858</name>
</gene>
<dbReference type="Proteomes" id="UP000266673">
    <property type="component" value="Unassembled WGS sequence"/>
</dbReference>
<keyword evidence="3" id="KW-1185">Reference proteome</keyword>
<sequence>MPWTNLSSISGVTCKTGATVCADETTIYYIGGLHNGGLVSKFNTISLQWCESTTSGSIPIEEIKFVHCAILRHNIYIYAGYAVHKMNILDTSKLFWSIFTSSLIYSGTYLYSATLLNDSILYIGGKFHSLDGCQTNSNQEASLNAPYKDQTFNNVHLERSEYIFEPEFAMRHTATLIGAYVLIAFGFYLTDEGRFTSSDIFLLDVSHKDSYKWVTTYDPINSIQPIPTSPISPTSPTPPLNINIGTVIAGAIGLLIIGMIIGSVITGLLRSIIERTNINRVNYDRLP</sequence>
<organism evidence="2 3">
    <name type="scientific">Gigaspora rosea</name>
    <dbReference type="NCBI Taxonomy" id="44941"/>
    <lineage>
        <taxon>Eukaryota</taxon>
        <taxon>Fungi</taxon>
        <taxon>Fungi incertae sedis</taxon>
        <taxon>Mucoromycota</taxon>
        <taxon>Glomeromycotina</taxon>
        <taxon>Glomeromycetes</taxon>
        <taxon>Diversisporales</taxon>
        <taxon>Gigasporaceae</taxon>
        <taxon>Gigaspora</taxon>
    </lineage>
</organism>
<keyword evidence="1" id="KW-0472">Membrane</keyword>
<keyword evidence="1" id="KW-1133">Transmembrane helix</keyword>
<feature type="transmembrane region" description="Helical" evidence="1">
    <location>
        <begin position="242"/>
        <end position="269"/>
    </location>
</feature>
<protein>
    <submittedName>
        <fullName evidence="2">Uncharacterized protein</fullName>
    </submittedName>
</protein>
<reference evidence="2 3" key="1">
    <citation type="submission" date="2018-06" db="EMBL/GenBank/DDBJ databases">
        <title>Comparative genomics reveals the genomic features of Rhizophagus irregularis, R. cerebriforme, R. diaphanum and Gigaspora rosea, and their symbiotic lifestyle signature.</title>
        <authorList>
            <person name="Morin E."/>
            <person name="San Clemente H."/>
            <person name="Chen E.C.H."/>
            <person name="De La Providencia I."/>
            <person name="Hainaut M."/>
            <person name="Kuo A."/>
            <person name="Kohler A."/>
            <person name="Murat C."/>
            <person name="Tang N."/>
            <person name="Roy S."/>
            <person name="Loubradou J."/>
            <person name="Henrissat B."/>
            <person name="Grigoriev I.V."/>
            <person name="Corradi N."/>
            <person name="Roux C."/>
            <person name="Martin F.M."/>
        </authorList>
    </citation>
    <scope>NUCLEOTIDE SEQUENCE [LARGE SCALE GENOMIC DNA]</scope>
    <source>
        <strain evidence="2 3">DAOM 194757</strain>
    </source>
</reference>
<dbReference type="AlphaFoldDB" id="A0A397WAW7"/>
<keyword evidence="1" id="KW-0812">Transmembrane</keyword>